<gene>
    <name evidence="1" type="ORF">Tci_862146</name>
</gene>
<organism evidence="1">
    <name type="scientific">Tanacetum cinerariifolium</name>
    <name type="common">Dalmatian daisy</name>
    <name type="synonym">Chrysanthemum cinerariifolium</name>
    <dbReference type="NCBI Taxonomy" id="118510"/>
    <lineage>
        <taxon>Eukaryota</taxon>
        <taxon>Viridiplantae</taxon>
        <taxon>Streptophyta</taxon>
        <taxon>Embryophyta</taxon>
        <taxon>Tracheophyta</taxon>
        <taxon>Spermatophyta</taxon>
        <taxon>Magnoliopsida</taxon>
        <taxon>eudicotyledons</taxon>
        <taxon>Gunneridae</taxon>
        <taxon>Pentapetalae</taxon>
        <taxon>asterids</taxon>
        <taxon>campanulids</taxon>
        <taxon>Asterales</taxon>
        <taxon>Asteraceae</taxon>
        <taxon>Asteroideae</taxon>
        <taxon>Anthemideae</taxon>
        <taxon>Anthemidinae</taxon>
        <taxon>Tanacetum</taxon>
    </lineage>
</organism>
<comment type="caution">
    <text evidence="1">The sequence shown here is derived from an EMBL/GenBank/DDBJ whole genome shotgun (WGS) entry which is preliminary data.</text>
</comment>
<name>A0A699RVY1_TANCI</name>
<dbReference type="EMBL" id="BKCJ011124909">
    <property type="protein sequence ID" value="GFC90176.1"/>
    <property type="molecule type" value="Genomic_DNA"/>
</dbReference>
<evidence type="ECO:0000313" key="1">
    <source>
        <dbReference type="EMBL" id="GFC90176.1"/>
    </source>
</evidence>
<feature type="non-terminal residue" evidence="1">
    <location>
        <position position="1"/>
    </location>
</feature>
<protein>
    <submittedName>
        <fullName evidence="1">Uncharacterized protein</fullName>
    </submittedName>
</protein>
<sequence length="70" mass="7742">GRVPEFEVEAVLAFTNLVIKSRNPPSKHIVFEEPELDRQGPDKLVIGKPGVGKQVLAGSCYPDSNYFDLE</sequence>
<dbReference type="AlphaFoldDB" id="A0A699RVY1"/>
<reference evidence="1" key="1">
    <citation type="journal article" date="2019" name="Sci. Rep.">
        <title>Draft genome of Tanacetum cinerariifolium, the natural source of mosquito coil.</title>
        <authorList>
            <person name="Yamashiro T."/>
            <person name="Shiraishi A."/>
            <person name="Satake H."/>
            <person name="Nakayama K."/>
        </authorList>
    </citation>
    <scope>NUCLEOTIDE SEQUENCE</scope>
</reference>
<proteinExistence type="predicted"/>
<accession>A0A699RVY1</accession>